<dbReference type="GO" id="GO:0005686">
    <property type="term" value="C:U2 snRNP"/>
    <property type="evidence" value="ECO:0007669"/>
    <property type="project" value="TreeGrafter"/>
</dbReference>
<feature type="compositionally biased region" description="Basic and acidic residues" evidence="7">
    <location>
        <begin position="239"/>
        <end position="275"/>
    </location>
</feature>
<feature type="compositionally biased region" description="Basic and acidic residues" evidence="7">
    <location>
        <begin position="323"/>
        <end position="354"/>
    </location>
</feature>
<dbReference type="PROSITE" id="PS50102">
    <property type="entry name" value="RRM"/>
    <property type="match status" value="1"/>
</dbReference>
<evidence type="ECO:0000256" key="5">
    <source>
        <dbReference type="PROSITE-ProRule" id="PRU00176"/>
    </source>
</evidence>
<feature type="compositionally biased region" description="Basic and acidic residues" evidence="7">
    <location>
        <begin position="362"/>
        <end position="441"/>
    </location>
</feature>
<dbReference type="GO" id="GO:0008270">
    <property type="term" value="F:zinc ion binding"/>
    <property type="evidence" value="ECO:0007669"/>
    <property type="project" value="UniProtKB-KW"/>
</dbReference>
<evidence type="ECO:0000256" key="1">
    <source>
        <dbReference type="ARBA" id="ARBA00022723"/>
    </source>
</evidence>
<evidence type="ECO:0000259" key="9">
    <source>
        <dbReference type="PROSITE" id="PS50103"/>
    </source>
</evidence>
<evidence type="ECO:0000313" key="10">
    <source>
        <dbReference type="EMBL" id="TYJ96288.1"/>
    </source>
</evidence>
<feature type="region of interest" description="Disordered" evidence="7">
    <location>
        <begin position="239"/>
        <end position="464"/>
    </location>
</feature>
<name>A0A5D3BDJ8_CUCMM</name>
<dbReference type="InterPro" id="IPR000504">
    <property type="entry name" value="RRM_dom"/>
</dbReference>
<evidence type="ECO:0000256" key="7">
    <source>
        <dbReference type="SAM" id="MobiDB-lite"/>
    </source>
</evidence>
<dbReference type="SMART" id="SM00356">
    <property type="entry name" value="ZnF_C3H1"/>
    <property type="match status" value="1"/>
</dbReference>
<keyword evidence="3 6" id="KW-0862">Zinc</keyword>
<dbReference type="AlphaFoldDB" id="A0A5D3BDJ8"/>
<dbReference type="GO" id="GO:0071013">
    <property type="term" value="C:catalytic step 2 spliceosome"/>
    <property type="evidence" value="ECO:0007669"/>
    <property type="project" value="TreeGrafter"/>
</dbReference>
<gene>
    <name evidence="10" type="ORF">E5676_scaffold78209G00830</name>
</gene>
<dbReference type="PANTHER" id="PTHR45880">
    <property type="entry name" value="RNA-BINDING MOTIF PROTEIN, X-LINKED 2"/>
    <property type="match status" value="1"/>
</dbReference>
<organism evidence="10 11">
    <name type="scientific">Cucumis melo var. makuwa</name>
    <name type="common">Oriental melon</name>
    <dbReference type="NCBI Taxonomy" id="1194695"/>
    <lineage>
        <taxon>Eukaryota</taxon>
        <taxon>Viridiplantae</taxon>
        <taxon>Streptophyta</taxon>
        <taxon>Embryophyta</taxon>
        <taxon>Tracheophyta</taxon>
        <taxon>Spermatophyta</taxon>
        <taxon>Magnoliopsida</taxon>
        <taxon>eudicotyledons</taxon>
        <taxon>Gunneridae</taxon>
        <taxon>Pentapetalae</taxon>
        <taxon>rosids</taxon>
        <taxon>fabids</taxon>
        <taxon>Cucurbitales</taxon>
        <taxon>Cucurbitaceae</taxon>
        <taxon>Benincaseae</taxon>
        <taxon>Cucumis</taxon>
    </lineage>
</organism>
<dbReference type="InterPro" id="IPR000571">
    <property type="entry name" value="Znf_CCCH"/>
</dbReference>
<dbReference type="GO" id="GO:0071011">
    <property type="term" value="C:precatalytic spliceosome"/>
    <property type="evidence" value="ECO:0007669"/>
    <property type="project" value="TreeGrafter"/>
</dbReference>
<proteinExistence type="predicted"/>
<feature type="domain" description="RRM" evidence="8">
    <location>
        <begin position="36"/>
        <end position="183"/>
    </location>
</feature>
<comment type="caution">
    <text evidence="10">The sequence shown here is derived from an EMBL/GenBank/DDBJ whole genome shotgun (WGS) entry which is preliminary data.</text>
</comment>
<dbReference type="GO" id="GO:0003723">
    <property type="term" value="F:RNA binding"/>
    <property type="evidence" value="ECO:0007669"/>
    <property type="project" value="UniProtKB-UniRule"/>
</dbReference>
<evidence type="ECO:0000313" key="11">
    <source>
        <dbReference type="Proteomes" id="UP000321947"/>
    </source>
</evidence>
<dbReference type="InterPro" id="IPR051847">
    <property type="entry name" value="RNA_proc/Spliceosome_comp"/>
</dbReference>
<dbReference type="Proteomes" id="UP000321947">
    <property type="component" value="Unassembled WGS sequence"/>
</dbReference>
<dbReference type="InterPro" id="IPR012677">
    <property type="entry name" value="Nucleotide-bd_a/b_plait_sf"/>
</dbReference>
<dbReference type="EMBL" id="SSTD01019745">
    <property type="protein sequence ID" value="TYJ96288.1"/>
    <property type="molecule type" value="Genomic_DNA"/>
</dbReference>
<dbReference type="Pfam" id="PF00642">
    <property type="entry name" value="zf-CCCH"/>
    <property type="match status" value="1"/>
</dbReference>
<dbReference type="SMART" id="SM00360">
    <property type="entry name" value="RRM"/>
    <property type="match status" value="1"/>
</dbReference>
<dbReference type="SUPFAM" id="SSF90229">
    <property type="entry name" value="CCCH zinc finger"/>
    <property type="match status" value="1"/>
</dbReference>
<dbReference type="GO" id="GO:0000398">
    <property type="term" value="P:mRNA splicing, via spliceosome"/>
    <property type="evidence" value="ECO:0007669"/>
    <property type="project" value="TreeGrafter"/>
</dbReference>
<reference evidence="10 11" key="1">
    <citation type="submission" date="2019-08" db="EMBL/GenBank/DDBJ databases">
        <title>Draft genome sequences of two oriental melons (Cucumis melo L. var makuwa).</title>
        <authorList>
            <person name="Kwon S.-Y."/>
        </authorList>
    </citation>
    <scope>NUCLEOTIDE SEQUENCE [LARGE SCALE GENOMIC DNA]</scope>
    <source>
        <strain evidence="11">cv. Chang Bougi</strain>
        <tissue evidence="10">Leaf</tissue>
    </source>
</reference>
<sequence length="464" mass="53679">MNPLTLVKRIQKINSQEAALGISEEASWHAKYKDSAYVFVGGIPYDLTEGDLLAVFAQGNHMRRVGMFEDTSLGPRFISQVENSAPIDVIKNSILSLKKYANHGTQNLCFLAGASLGVGKASWQLAGYGEIVDVNLIRDKGTGKSKGYAFVAYEDQRSTNLAVDNLNGAQILGRIVRVDHASKYKKKEEEDEEEQQKKREARGVCRAFQRGECTRGAGCKFSHDEQRAADTGWGVAEDASSKWGHDKFDGRKNDNKELRAKGRKNSDNLGRHPRETSGSLRQENRLKGCDDSKESELKSREDHGEKDEKRSRRYDLDGNPDPKSGDDHYKREEKRSRRNHDDNRKDEKRSRKHDDDDEMKSEDDRYRKEENRYRRNQDNELPQHSRRDYNTREEDRSSKRHGDGEYPPKLREDDKRRERDISVRHRSESHRRENPDEKRDYWSSQGGRDSSSHSHRERNEDCHR</sequence>
<evidence type="ECO:0000256" key="3">
    <source>
        <dbReference type="ARBA" id="ARBA00022833"/>
    </source>
</evidence>
<feature type="compositionally biased region" description="Basic and acidic residues" evidence="7">
    <location>
        <begin position="450"/>
        <end position="464"/>
    </location>
</feature>
<keyword evidence="1 6" id="KW-0479">Metal-binding</keyword>
<feature type="zinc finger region" description="C3H1-type" evidence="6">
    <location>
        <begin position="199"/>
        <end position="226"/>
    </location>
</feature>
<dbReference type="Gene3D" id="3.30.70.330">
    <property type="match status" value="1"/>
</dbReference>
<evidence type="ECO:0000256" key="6">
    <source>
        <dbReference type="PROSITE-ProRule" id="PRU00723"/>
    </source>
</evidence>
<dbReference type="SUPFAM" id="SSF54928">
    <property type="entry name" value="RNA-binding domain, RBD"/>
    <property type="match status" value="2"/>
</dbReference>
<dbReference type="PANTHER" id="PTHR45880:SF1">
    <property type="entry name" value="RNA-BINDING MOTIF PROTEIN, X-LINKED 2"/>
    <property type="match status" value="1"/>
</dbReference>
<dbReference type="PROSITE" id="PS50103">
    <property type="entry name" value="ZF_C3H1"/>
    <property type="match status" value="1"/>
</dbReference>
<feature type="compositionally biased region" description="Basic and acidic residues" evidence="7">
    <location>
        <begin position="282"/>
        <end position="316"/>
    </location>
</feature>
<evidence type="ECO:0000256" key="2">
    <source>
        <dbReference type="ARBA" id="ARBA00022771"/>
    </source>
</evidence>
<feature type="domain" description="C3H1-type" evidence="9">
    <location>
        <begin position="199"/>
        <end position="226"/>
    </location>
</feature>
<dbReference type="Pfam" id="PF00076">
    <property type="entry name" value="RRM_1"/>
    <property type="match status" value="1"/>
</dbReference>
<evidence type="ECO:0000259" key="8">
    <source>
        <dbReference type="PROSITE" id="PS50102"/>
    </source>
</evidence>
<protein>
    <submittedName>
        <fullName evidence="10">Zinc finger CCCH domain-containing protein 25-like isoform X1</fullName>
    </submittedName>
</protein>
<evidence type="ECO:0000256" key="4">
    <source>
        <dbReference type="ARBA" id="ARBA00022884"/>
    </source>
</evidence>
<keyword evidence="2 6" id="KW-0863">Zinc-finger</keyword>
<keyword evidence="4 5" id="KW-0694">RNA-binding</keyword>
<dbReference type="InterPro" id="IPR035979">
    <property type="entry name" value="RBD_domain_sf"/>
</dbReference>
<dbReference type="InterPro" id="IPR036855">
    <property type="entry name" value="Znf_CCCH_sf"/>
</dbReference>
<accession>A0A5D3BDJ8</accession>
<dbReference type="Gene3D" id="4.10.1000.10">
    <property type="entry name" value="Zinc finger, CCCH-type"/>
    <property type="match status" value="1"/>
</dbReference>